<dbReference type="Proteomes" id="UP000320231">
    <property type="component" value="Chromosome"/>
</dbReference>
<dbReference type="AlphaFoldDB" id="A0A455UAY1"/>
<sequence>MFYGLGIAGATMGIVGMGPIGQAVATRLKGWGATLLYSQPDALPVADEEALGVTRKTLEELLAQSDIVILALPLTKQTLHTINAARLALMKPGAFLVNPCRGSVVDEAAVLEALASGQLGGYAADVLKWKIGQGRTVRRRFAPNCGPTQTRYSLRTSALRFRMCG</sequence>
<dbReference type="InterPro" id="IPR029753">
    <property type="entry name" value="D-isomer_DH_CS"/>
</dbReference>
<proteinExistence type="predicted"/>
<accession>A0A455UAY1</accession>
<dbReference type="InterPro" id="IPR050223">
    <property type="entry name" value="D-isomer_2-hydroxyacid_DH"/>
</dbReference>
<dbReference type="PROSITE" id="PS00671">
    <property type="entry name" value="D_2_HYDROXYACID_DH_3"/>
    <property type="match status" value="1"/>
</dbReference>
<dbReference type="GO" id="GO:0051287">
    <property type="term" value="F:NAD binding"/>
    <property type="evidence" value="ECO:0007669"/>
    <property type="project" value="InterPro"/>
</dbReference>
<dbReference type="Gene3D" id="3.40.50.720">
    <property type="entry name" value="NAD(P)-binding Rossmann-like Domain"/>
    <property type="match status" value="1"/>
</dbReference>
<keyword evidence="2" id="KW-0520">NAD</keyword>
<dbReference type="GO" id="GO:0030267">
    <property type="term" value="F:glyoxylate reductase (NADPH) activity"/>
    <property type="evidence" value="ECO:0007669"/>
    <property type="project" value="TreeGrafter"/>
</dbReference>
<dbReference type="PANTHER" id="PTHR10996">
    <property type="entry name" value="2-HYDROXYACID DEHYDROGENASE-RELATED"/>
    <property type="match status" value="1"/>
</dbReference>
<organism evidence="4 5">
    <name type="scientific">Vreelandella sulfidaeris</name>
    <dbReference type="NCBI Taxonomy" id="115553"/>
    <lineage>
        <taxon>Bacteria</taxon>
        <taxon>Pseudomonadati</taxon>
        <taxon>Pseudomonadota</taxon>
        <taxon>Gammaproteobacteria</taxon>
        <taxon>Oceanospirillales</taxon>
        <taxon>Halomonadaceae</taxon>
        <taxon>Vreelandella</taxon>
    </lineage>
</organism>
<dbReference type="KEGG" id="hsr:HSBAA_44910"/>
<evidence type="ECO:0000256" key="2">
    <source>
        <dbReference type="ARBA" id="ARBA00023027"/>
    </source>
</evidence>
<evidence type="ECO:0000259" key="3">
    <source>
        <dbReference type="Pfam" id="PF02826"/>
    </source>
</evidence>
<dbReference type="SUPFAM" id="SSF51735">
    <property type="entry name" value="NAD(P)-binding Rossmann-fold domains"/>
    <property type="match status" value="1"/>
</dbReference>
<feature type="domain" description="D-isomer specific 2-hydroxyacid dehydrogenase NAD-binding" evidence="3">
    <location>
        <begin position="3"/>
        <end position="128"/>
    </location>
</feature>
<dbReference type="EMBL" id="AP019514">
    <property type="protein sequence ID" value="BBI63185.1"/>
    <property type="molecule type" value="Genomic_DNA"/>
</dbReference>
<dbReference type="PANTHER" id="PTHR10996:SF178">
    <property type="entry name" value="2-HYDROXYACID DEHYDROGENASE YGL185C-RELATED"/>
    <property type="match status" value="1"/>
</dbReference>
<dbReference type="GO" id="GO:0016618">
    <property type="term" value="F:hydroxypyruvate reductase [NAD(P)H] activity"/>
    <property type="evidence" value="ECO:0007669"/>
    <property type="project" value="TreeGrafter"/>
</dbReference>
<evidence type="ECO:0000313" key="5">
    <source>
        <dbReference type="Proteomes" id="UP000320231"/>
    </source>
</evidence>
<dbReference type="InterPro" id="IPR036291">
    <property type="entry name" value="NAD(P)-bd_dom_sf"/>
</dbReference>
<name>A0A455UAY1_9GAMM</name>
<gene>
    <name evidence="4" type="ORF">HSBAA_44910</name>
</gene>
<dbReference type="GO" id="GO:0005829">
    <property type="term" value="C:cytosol"/>
    <property type="evidence" value="ECO:0007669"/>
    <property type="project" value="TreeGrafter"/>
</dbReference>
<dbReference type="InterPro" id="IPR006140">
    <property type="entry name" value="D-isomer_DH_NAD-bd"/>
</dbReference>
<protein>
    <recommendedName>
        <fullName evidence="3">D-isomer specific 2-hydroxyacid dehydrogenase NAD-binding domain-containing protein</fullName>
    </recommendedName>
</protein>
<dbReference type="Pfam" id="PF02826">
    <property type="entry name" value="2-Hacid_dh_C"/>
    <property type="match status" value="1"/>
</dbReference>
<evidence type="ECO:0000313" key="4">
    <source>
        <dbReference type="EMBL" id="BBI63185.1"/>
    </source>
</evidence>
<reference evidence="4 5" key="1">
    <citation type="journal article" date="2019" name="Microbiol. Resour. Announc.">
        <title>Complete Genome Sequence of Halomonas sulfidaeris Strain Esulfide1 Isolated from a Metal Sulfide Rock at a Depth of 2,200 Meters, Obtained Using Nanopore Sequencing.</title>
        <authorList>
            <person name="Saito M."/>
            <person name="Nishigata A."/>
            <person name="Galipon J."/>
            <person name="Arakawa K."/>
        </authorList>
    </citation>
    <scope>NUCLEOTIDE SEQUENCE [LARGE SCALE GENOMIC DNA]</scope>
    <source>
        <strain evidence="4 5">ATCC BAA-803</strain>
    </source>
</reference>
<evidence type="ECO:0000256" key="1">
    <source>
        <dbReference type="ARBA" id="ARBA00023002"/>
    </source>
</evidence>
<keyword evidence="1" id="KW-0560">Oxidoreductase</keyword>